<gene>
    <name evidence="2" type="ORF">BT96DRAFT_960966</name>
</gene>
<evidence type="ECO:0000259" key="1">
    <source>
        <dbReference type="PROSITE" id="PS51186"/>
    </source>
</evidence>
<dbReference type="AlphaFoldDB" id="A0A6A4GEJ0"/>
<proteinExistence type="predicted"/>
<sequence>MTITIRRASVTDAPSLSHICLLNADTGSSATYDYGELRIPGLVYAVPYVNLPTTWGFVMVDEDRNDQVVGYVLGSTDTRAFETYPELAAKYPPSLAKKPVDEKYMNLLWNMHTAPDACIDFAAAHLHINILPEYQKQGWGSKLIGSAVEFLKSEGLNGVWLRLDPRNGAAKPFYGKLGFTLVEGAPDNYMGLKF</sequence>
<accession>A0A6A4GEJ0</accession>
<feature type="domain" description="N-acetyltransferase" evidence="1">
    <location>
        <begin position="3"/>
        <end position="194"/>
    </location>
</feature>
<dbReference type="PROSITE" id="PS51186">
    <property type="entry name" value="GNAT"/>
    <property type="match status" value="1"/>
</dbReference>
<protein>
    <submittedName>
        <fullName evidence="2">Acyl-CoA N-acyltransferase</fullName>
    </submittedName>
</protein>
<dbReference type="InterPro" id="IPR000182">
    <property type="entry name" value="GNAT_dom"/>
</dbReference>
<dbReference type="GO" id="GO:0016747">
    <property type="term" value="F:acyltransferase activity, transferring groups other than amino-acyl groups"/>
    <property type="evidence" value="ECO:0007669"/>
    <property type="project" value="InterPro"/>
</dbReference>
<dbReference type="InterPro" id="IPR016181">
    <property type="entry name" value="Acyl_CoA_acyltransferase"/>
</dbReference>
<keyword evidence="3" id="KW-1185">Reference proteome</keyword>
<dbReference type="Gene3D" id="3.40.630.30">
    <property type="match status" value="1"/>
</dbReference>
<organism evidence="2 3">
    <name type="scientific">Gymnopus androsaceus JB14</name>
    <dbReference type="NCBI Taxonomy" id="1447944"/>
    <lineage>
        <taxon>Eukaryota</taxon>
        <taxon>Fungi</taxon>
        <taxon>Dikarya</taxon>
        <taxon>Basidiomycota</taxon>
        <taxon>Agaricomycotina</taxon>
        <taxon>Agaricomycetes</taxon>
        <taxon>Agaricomycetidae</taxon>
        <taxon>Agaricales</taxon>
        <taxon>Marasmiineae</taxon>
        <taxon>Omphalotaceae</taxon>
        <taxon>Gymnopus</taxon>
    </lineage>
</organism>
<dbReference type="OrthoDB" id="9975416at2759"/>
<dbReference type="Pfam" id="PF00583">
    <property type="entry name" value="Acetyltransf_1"/>
    <property type="match status" value="1"/>
</dbReference>
<evidence type="ECO:0000313" key="2">
    <source>
        <dbReference type="EMBL" id="KAE9383858.1"/>
    </source>
</evidence>
<dbReference type="Proteomes" id="UP000799118">
    <property type="component" value="Unassembled WGS sequence"/>
</dbReference>
<dbReference type="CDD" id="cd04301">
    <property type="entry name" value="NAT_SF"/>
    <property type="match status" value="1"/>
</dbReference>
<dbReference type="SUPFAM" id="SSF55729">
    <property type="entry name" value="Acyl-CoA N-acyltransferases (Nat)"/>
    <property type="match status" value="1"/>
</dbReference>
<name>A0A6A4GEJ0_9AGAR</name>
<dbReference type="EMBL" id="ML770305">
    <property type="protein sequence ID" value="KAE9383858.1"/>
    <property type="molecule type" value="Genomic_DNA"/>
</dbReference>
<reference evidence="2" key="1">
    <citation type="journal article" date="2019" name="Environ. Microbiol.">
        <title>Fungal ecological strategies reflected in gene transcription - a case study of two litter decomposers.</title>
        <authorList>
            <person name="Barbi F."/>
            <person name="Kohler A."/>
            <person name="Barry K."/>
            <person name="Baskaran P."/>
            <person name="Daum C."/>
            <person name="Fauchery L."/>
            <person name="Ihrmark K."/>
            <person name="Kuo A."/>
            <person name="LaButti K."/>
            <person name="Lipzen A."/>
            <person name="Morin E."/>
            <person name="Grigoriev I.V."/>
            <person name="Henrissat B."/>
            <person name="Lindahl B."/>
            <person name="Martin F."/>
        </authorList>
    </citation>
    <scope>NUCLEOTIDE SEQUENCE</scope>
    <source>
        <strain evidence="2">JB14</strain>
    </source>
</reference>
<evidence type="ECO:0000313" key="3">
    <source>
        <dbReference type="Proteomes" id="UP000799118"/>
    </source>
</evidence>